<dbReference type="AlphaFoldDB" id="A0A6A6GVG4"/>
<evidence type="ECO:0000313" key="2">
    <source>
        <dbReference type="EMBL" id="KAF2229764.1"/>
    </source>
</evidence>
<dbReference type="InterPro" id="IPR036047">
    <property type="entry name" value="F-box-like_dom_sf"/>
</dbReference>
<evidence type="ECO:0000313" key="3">
    <source>
        <dbReference type="Proteomes" id="UP000800092"/>
    </source>
</evidence>
<dbReference type="OrthoDB" id="2687876at2759"/>
<dbReference type="Proteomes" id="UP000800092">
    <property type="component" value="Unassembled WGS sequence"/>
</dbReference>
<dbReference type="EMBL" id="ML991854">
    <property type="protein sequence ID" value="KAF2229764.1"/>
    <property type="molecule type" value="Genomic_DNA"/>
</dbReference>
<dbReference type="Pfam" id="PF00646">
    <property type="entry name" value="F-box"/>
    <property type="match status" value="1"/>
</dbReference>
<keyword evidence="3" id="KW-1185">Reference proteome</keyword>
<dbReference type="SUPFAM" id="SSF81383">
    <property type="entry name" value="F-box domain"/>
    <property type="match status" value="1"/>
</dbReference>
<protein>
    <recommendedName>
        <fullName evidence="1">F-box domain-containing protein</fullName>
    </recommendedName>
</protein>
<evidence type="ECO:0000259" key="1">
    <source>
        <dbReference type="PROSITE" id="PS50181"/>
    </source>
</evidence>
<dbReference type="Gene3D" id="1.20.1280.50">
    <property type="match status" value="1"/>
</dbReference>
<reference evidence="2" key="1">
    <citation type="journal article" date="2020" name="Stud. Mycol.">
        <title>101 Dothideomycetes genomes: a test case for predicting lifestyles and emergence of pathogens.</title>
        <authorList>
            <person name="Haridas S."/>
            <person name="Albert R."/>
            <person name="Binder M."/>
            <person name="Bloem J."/>
            <person name="Labutti K."/>
            <person name="Salamov A."/>
            <person name="Andreopoulos B."/>
            <person name="Baker S."/>
            <person name="Barry K."/>
            <person name="Bills G."/>
            <person name="Bluhm B."/>
            <person name="Cannon C."/>
            <person name="Castanera R."/>
            <person name="Culley D."/>
            <person name="Daum C."/>
            <person name="Ezra D."/>
            <person name="Gonzalez J."/>
            <person name="Henrissat B."/>
            <person name="Kuo A."/>
            <person name="Liang C."/>
            <person name="Lipzen A."/>
            <person name="Lutzoni F."/>
            <person name="Magnuson J."/>
            <person name="Mondo S."/>
            <person name="Nolan M."/>
            <person name="Ohm R."/>
            <person name="Pangilinan J."/>
            <person name="Park H.-J."/>
            <person name="Ramirez L."/>
            <person name="Alfaro M."/>
            <person name="Sun H."/>
            <person name="Tritt A."/>
            <person name="Yoshinaga Y."/>
            <person name="Zwiers L.-H."/>
            <person name="Turgeon B."/>
            <person name="Goodwin S."/>
            <person name="Spatafora J."/>
            <person name="Crous P."/>
            <person name="Grigoriev I."/>
        </authorList>
    </citation>
    <scope>NUCLEOTIDE SEQUENCE</scope>
    <source>
        <strain evidence="2">Tuck. ex Michener</strain>
    </source>
</reference>
<dbReference type="PROSITE" id="PS50181">
    <property type="entry name" value="FBOX"/>
    <property type="match status" value="1"/>
</dbReference>
<sequence length="173" mass="19790">HVQDSVLSNQQLERRCPLDFGHRKPLSIGSSPSPLERLPPEVAFEIFSTLDIQSLFSLRRASRTLMMWVNSIPEYHQIIQHAPSTIQAILSLETASYITLHRLYRGLQSRTCQTCSLPTPYICVLTGQRLCPCSRSSRGKVFPMLMEEACERYGLDPEHLNDVKRFRARPGTY</sequence>
<gene>
    <name evidence="2" type="ORF">EV356DRAFT_416797</name>
</gene>
<feature type="non-terminal residue" evidence="2">
    <location>
        <position position="173"/>
    </location>
</feature>
<dbReference type="InterPro" id="IPR001810">
    <property type="entry name" value="F-box_dom"/>
</dbReference>
<feature type="non-terminal residue" evidence="2">
    <location>
        <position position="1"/>
    </location>
</feature>
<feature type="domain" description="F-box" evidence="1">
    <location>
        <begin position="32"/>
        <end position="78"/>
    </location>
</feature>
<organism evidence="2 3">
    <name type="scientific">Viridothelium virens</name>
    <name type="common">Speckled blister lichen</name>
    <name type="synonym">Trypethelium virens</name>
    <dbReference type="NCBI Taxonomy" id="1048519"/>
    <lineage>
        <taxon>Eukaryota</taxon>
        <taxon>Fungi</taxon>
        <taxon>Dikarya</taxon>
        <taxon>Ascomycota</taxon>
        <taxon>Pezizomycotina</taxon>
        <taxon>Dothideomycetes</taxon>
        <taxon>Dothideomycetes incertae sedis</taxon>
        <taxon>Trypetheliales</taxon>
        <taxon>Trypetheliaceae</taxon>
        <taxon>Viridothelium</taxon>
    </lineage>
</organism>
<dbReference type="SMART" id="SM00256">
    <property type="entry name" value="FBOX"/>
    <property type="match status" value="1"/>
</dbReference>
<name>A0A6A6GVG4_VIRVR</name>
<accession>A0A6A6GVG4</accession>
<proteinExistence type="predicted"/>